<name>A0ABU3ABW1_9FLAO</name>
<reference evidence="1 2" key="1">
    <citation type="submission" date="2023-09" db="EMBL/GenBank/DDBJ databases">
        <authorList>
            <person name="Rey-Velasco X."/>
        </authorList>
    </citation>
    <scope>NUCLEOTIDE SEQUENCE [LARGE SCALE GENOMIC DNA]</scope>
    <source>
        <strain evidence="1 2">F388</strain>
    </source>
</reference>
<protein>
    <recommendedName>
        <fullName evidence="3">Cysteine rich repeat-containing protein</fullName>
    </recommendedName>
</protein>
<proteinExistence type="predicted"/>
<gene>
    <name evidence="1" type="ORF">RM706_05175</name>
</gene>
<dbReference type="EMBL" id="JAVRHR010000001">
    <property type="protein sequence ID" value="MDT0606406.1"/>
    <property type="molecule type" value="Genomic_DNA"/>
</dbReference>
<evidence type="ECO:0000313" key="2">
    <source>
        <dbReference type="Proteomes" id="UP001255246"/>
    </source>
</evidence>
<accession>A0ABU3ABW1</accession>
<dbReference type="Proteomes" id="UP001255246">
    <property type="component" value="Unassembled WGS sequence"/>
</dbReference>
<evidence type="ECO:0000313" key="1">
    <source>
        <dbReference type="EMBL" id="MDT0606406.1"/>
    </source>
</evidence>
<dbReference type="RefSeq" id="WP_311349961.1">
    <property type="nucleotide sequence ID" value="NZ_JAVRHR010000001.1"/>
</dbReference>
<keyword evidence="2" id="KW-1185">Reference proteome</keyword>
<comment type="caution">
    <text evidence="1">The sequence shown here is derived from an EMBL/GenBank/DDBJ whole genome shotgun (WGS) entry which is preliminary data.</text>
</comment>
<organism evidence="1 2">
    <name type="scientific">Croceitalea rosinachiae</name>
    <dbReference type="NCBI Taxonomy" id="3075596"/>
    <lineage>
        <taxon>Bacteria</taxon>
        <taxon>Pseudomonadati</taxon>
        <taxon>Bacteroidota</taxon>
        <taxon>Flavobacteriia</taxon>
        <taxon>Flavobacteriales</taxon>
        <taxon>Flavobacteriaceae</taxon>
        <taxon>Croceitalea</taxon>
    </lineage>
</organism>
<evidence type="ECO:0008006" key="3">
    <source>
        <dbReference type="Google" id="ProtNLM"/>
    </source>
</evidence>
<sequence length="114" mass="12970">MNYSLDAINKCQEACVLDFDGILKGAQNNLSECQTIAYNAFSVQMERCYGLNLNDLSGYRGCIIPEEIVYRNALKSCQLNYDEESDDAIWREINRVRACRQKCIKDVIGAISEE</sequence>